<evidence type="ECO:0000313" key="2">
    <source>
        <dbReference type="EMBL" id="HIY59357.1"/>
    </source>
</evidence>
<dbReference type="EMBL" id="DXDD01000019">
    <property type="protein sequence ID" value="HIY59357.1"/>
    <property type="molecule type" value="Genomic_DNA"/>
</dbReference>
<reference evidence="2" key="2">
    <citation type="submission" date="2021-04" db="EMBL/GenBank/DDBJ databases">
        <authorList>
            <person name="Gilroy R."/>
        </authorList>
    </citation>
    <scope>NUCLEOTIDE SEQUENCE</scope>
    <source>
        <strain evidence="2">ChiSxjej3B15-24422</strain>
    </source>
</reference>
<proteinExistence type="predicted"/>
<reference evidence="2" key="1">
    <citation type="journal article" date="2021" name="PeerJ">
        <title>Extensive microbial diversity within the chicken gut microbiome revealed by metagenomics and culture.</title>
        <authorList>
            <person name="Gilroy R."/>
            <person name="Ravi A."/>
            <person name="Getino M."/>
            <person name="Pursley I."/>
            <person name="Horton D.L."/>
            <person name="Alikhan N.F."/>
            <person name="Baker D."/>
            <person name="Gharbi K."/>
            <person name="Hall N."/>
            <person name="Watson M."/>
            <person name="Adriaenssens E.M."/>
            <person name="Foster-Nyarko E."/>
            <person name="Jarju S."/>
            <person name="Secka A."/>
            <person name="Antonio M."/>
            <person name="Oren A."/>
            <person name="Chaudhuri R.R."/>
            <person name="La Ragione R."/>
            <person name="Hildebrand F."/>
            <person name="Pallen M.J."/>
        </authorList>
    </citation>
    <scope>NUCLEOTIDE SEQUENCE</scope>
    <source>
        <strain evidence="2">ChiSxjej3B15-24422</strain>
    </source>
</reference>
<dbReference type="Proteomes" id="UP000824007">
    <property type="component" value="Unassembled WGS sequence"/>
</dbReference>
<feature type="transmembrane region" description="Helical" evidence="1">
    <location>
        <begin position="41"/>
        <end position="63"/>
    </location>
</feature>
<evidence type="ECO:0000256" key="1">
    <source>
        <dbReference type="SAM" id="Phobius"/>
    </source>
</evidence>
<dbReference type="InterPro" id="IPR046088">
    <property type="entry name" value="DUF6106"/>
</dbReference>
<evidence type="ECO:0000313" key="3">
    <source>
        <dbReference type="Proteomes" id="UP000824007"/>
    </source>
</evidence>
<keyword evidence="1" id="KW-1133">Transmembrane helix</keyword>
<feature type="transmembrane region" description="Helical" evidence="1">
    <location>
        <begin position="18"/>
        <end position="35"/>
    </location>
</feature>
<keyword evidence="1" id="KW-0472">Membrane</keyword>
<dbReference type="AlphaFoldDB" id="A0A9D1YQJ9"/>
<comment type="caution">
    <text evidence="2">The sequence shown here is derived from an EMBL/GenBank/DDBJ whole genome shotgun (WGS) entry which is preliminary data.</text>
</comment>
<keyword evidence="1" id="KW-0812">Transmembrane</keyword>
<name>A0A9D1YQJ9_9FIRM</name>
<gene>
    <name evidence="2" type="ORF">H9831_01540</name>
</gene>
<accession>A0A9D1YQJ9</accession>
<sequence>MNETYVECMVKRKNSGPLTALKILLIVITVIAFLLGTIGGILFLIVAVAAGVGAYFVGLNASLEYEYLYVDRQLSVDKILAKSRRKKVETFDLGRMEMLAPMKSWHMDEFKNRQLKNVDYSSGMEEQPDKRYCMIYNGEKRVIFEPNAEMVAAIKSIAPRKVFTD</sequence>
<protein>
    <submittedName>
        <fullName evidence="2">Uncharacterized protein</fullName>
    </submittedName>
</protein>
<dbReference type="Pfam" id="PF19601">
    <property type="entry name" value="DUF6106"/>
    <property type="match status" value="1"/>
</dbReference>
<organism evidence="2 3">
    <name type="scientific">Candidatus Eisenbergiella pullistercoris</name>
    <dbReference type="NCBI Taxonomy" id="2838555"/>
    <lineage>
        <taxon>Bacteria</taxon>
        <taxon>Bacillati</taxon>
        <taxon>Bacillota</taxon>
        <taxon>Clostridia</taxon>
        <taxon>Lachnospirales</taxon>
        <taxon>Lachnospiraceae</taxon>
        <taxon>Eisenbergiella</taxon>
    </lineage>
</organism>